<dbReference type="KEGG" id="cei:CEPID_08215"/>
<dbReference type="PATRIC" id="fig|1050174.4.peg.1654"/>
<gene>
    <name evidence="2" type="ORF">CEPID_08215</name>
</gene>
<evidence type="ECO:0000313" key="3">
    <source>
        <dbReference type="Proteomes" id="UP000035368"/>
    </source>
</evidence>
<keyword evidence="3" id="KW-1185">Reference proteome</keyword>
<dbReference type="RefSeq" id="WP_052843448.1">
    <property type="nucleotide sequence ID" value="NZ_CP011541.1"/>
</dbReference>
<dbReference type="Pfam" id="PF06445">
    <property type="entry name" value="GyrI-like"/>
    <property type="match status" value="1"/>
</dbReference>
<dbReference type="SMART" id="SM00871">
    <property type="entry name" value="AraC_E_bind"/>
    <property type="match status" value="1"/>
</dbReference>
<dbReference type="InterPro" id="IPR011256">
    <property type="entry name" value="Reg_factor_effector_dom_sf"/>
</dbReference>
<organism evidence="2 3">
    <name type="scientific">Corynebacterium epidermidicanis</name>
    <dbReference type="NCBI Taxonomy" id="1050174"/>
    <lineage>
        <taxon>Bacteria</taxon>
        <taxon>Bacillati</taxon>
        <taxon>Actinomycetota</taxon>
        <taxon>Actinomycetes</taxon>
        <taxon>Mycobacteriales</taxon>
        <taxon>Corynebacteriaceae</taxon>
        <taxon>Corynebacterium</taxon>
    </lineage>
</organism>
<dbReference type="AlphaFoldDB" id="A0A0G3GVC5"/>
<dbReference type="OrthoDB" id="64208at2"/>
<name>A0A0G3GVC5_9CORY</name>
<feature type="domain" description="AraC effector-binding" evidence="1">
    <location>
        <begin position="10"/>
        <end position="168"/>
    </location>
</feature>
<evidence type="ECO:0000259" key="1">
    <source>
        <dbReference type="SMART" id="SM00871"/>
    </source>
</evidence>
<dbReference type="Gene3D" id="3.20.80.10">
    <property type="entry name" value="Regulatory factor, effector binding domain"/>
    <property type="match status" value="1"/>
</dbReference>
<dbReference type="EMBL" id="CP011541">
    <property type="protein sequence ID" value="AKK03493.1"/>
    <property type="molecule type" value="Genomic_DNA"/>
</dbReference>
<dbReference type="SUPFAM" id="SSF55136">
    <property type="entry name" value="Probable bacterial effector-binding domain"/>
    <property type="match status" value="1"/>
</dbReference>
<protein>
    <submittedName>
        <fullName evidence="2">Transcriptional regulator, effector-binding domain/component</fullName>
    </submittedName>
</protein>
<accession>A0A0G3GVC5</accession>
<proteinExistence type="predicted"/>
<dbReference type="InterPro" id="IPR029442">
    <property type="entry name" value="GyrI-like"/>
</dbReference>
<dbReference type="Proteomes" id="UP000035368">
    <property type="component" value="Chromosome"/>
</dbReference>
<reference evidence="2 3" key="1">
    <citation type="submission" date="2015-05" db="EMBL/GenBank/DDBJ databases">
        <title>Complete genome sequence of Corynebacterium epidermidicanis DSM 45586, isolated from the skin of a dog suffering from pruritus.</title>
        <authorList>
            <person name="Ruckert C."/>
            <person name="Albersmeier A."/>
            <person name="Winkler A."/>
            <person name="Tauch A."/>
        </authorList>
    </citation>
    <scope>NUCLEOTIDE SEQUENCE [LARGE SCALE GENOMIC DNA]</scope>
    <source>
        <strain evidence="2 3">DSM 45586</strain>
    </source>
</reference>
<evidence type="ECO:0000313" key="2">
    <source>
        <dbReference type="EMBL" id="AKK03493.1"/>
    </source>
</evidence>
<sequence length="172" mass="18450">MSFVTSAPATSMRRVQLPETHFAVVRAFDVSLGDIGQLFDSAFPACARAFATGILVPDGPAICRYLRIDAETDNCDLEIGFPVASALSQPVQLDGQEFVPSCTPAAEYAMQTYFGFYDGLNQAWSAFVSTMAANGLQPAGPCLECYVTEPAPDLDPATMRTDLYCPVESIAD</sequence>
<dbReference type="InterPro" id="IPR010499">
    <property type="entry name" value="AraC_E-bd"/>
</dbReference>
<dbReference type="STRING" id="1050174.CEPID_08215"/>